<keyword evidence="2 8" id="KW-0597">Phosphoprotein</keyword>
<dbReference type="Gene3D" id="1.10.10.10">
    <property type="entry name" value="Winged helix-like DNA-binding domain superfamily/Winged helix DNA-binding domain"/>
    <property type="match status" value="1"/>
</dbReference>
<feature type="domain" description="Response regulatory" evidence="10">
    <location>
        <begin position="4"/>
        <end position="118"/>
    </location>
</feature>
<dbReference type="CDD" id="cd17574">
    <property type="entry name" value="REC_OmpR"/>
    <property type="match status" value="1"/>
</dbReference>
<dbReference type="InterPro" id="IPR011006">
    <property type="entry name" value="CheY-like_superfamily"/>
</dbReference>
<dbReference type="GO" id="GO:0000156">
    <property type="term" value="F:phosphorelay response regulator activity"/>
    <property type="evidence" value="ECO:0007669"/>
    <property type="project" value="TreeGrafter"/>
</dbReference>
<dbReference type="GO" id="GO:0032993">
    <property type="term" value="C:protein-DNA complex"/>
    <property type="evidence" value="ECO:0007669"/>
    <property type="project" value="TreeGrafter"/>
</dbReference>
<keyword evidence="3" id="KW-0902">Two-component regulatory system</keyword>
<dbReference type="SUPFAM" id="SSF52172">
    <property type="entry name" value="CheY-like"/>
    <property type="match status" value="1"/>
</dbReference>
<dbReference type="PANTHER" id="PTHR48111">
    <property type="entry name" value="REGULATOR OF RPOS"/>
    <property type="match status" value="1"/>
</dbReference>
<organism evidence="12 13">
    <name type="scientific">Anaerobranca gottschalkii DSM 13577</name>
    <dbReference type="NCBI Taxonomy" id="1120990"/>
    <lineage>
        <taxon>Bacteria</taxon>
        <taxon>Bacillati</taxon>
        <taxon>Bacillota</taxon>
        <taxon>Clostridia</taxon>
        <taxon>Eubacteriales</taxon>
        <taxon>Proteinivoracaceae</taxon>
        <taxon>Anaerobranca</taxon>
    </lineage>
</organism>
<dbReference type="GO" id="GO:0005829">
    <property type="term" value="C:cytosol"/>
    <property type="evidence" value="ECO:0007669"/>
    <property type="project" value="TreeGrafter"/>
</dbReference>
<evidence type="ECO:0000256" key="9">
    <source>
        <dbReference type="PROSITE-ProRule" id="PRU01091"/>
    </source>
</evidence>
<proteinExistence type="predicted"/>
<evidence type="ECO:0000259" key="11">
    <source>
        <dbReference type="PROSITE" id="PS51755"/>
    </source>
</evidence>
<dbReference type="SMART" id="SM00862">
    <property type="entry name" value="Trans_reg_C"/>
    <property type="match status" value="1"/>
</dbReference>
<dbReference type="GO" id="GO:0006355">
    <property type="term" value="P:regulation of DNA-templated transcription"/>
    <property type="evidence" value="ECO:0007669"/>
    <property type="project" value="InterPro"/>
</dbReference>
<evidence type="ECO:0000256" key="6">
    <source>
        <dbReference type="ARBA" id="ARBA00023163"/>
    </source>
</evidence>
<dbReference type="OrthoDB" id="9790442at2"/>
<dbReference type="SUPFAM" id="SSF46894">
    <property type="entry name" value="C-terminal effector domain of the bipartite response regulators"/>
    <property type="match status" value="1"/>
</dbReference>
<dbReference type="Pfam" id="PF00072">
    <property type="entry name" value="Response_reg"/>
    <property type="match status" value="1"/>
</dbReference>
<dbReference type="Pfam" id="PF00486">
    <property type="entry name" value="Trans_reg_C"/>
    <property type="match status" value="1"/>
</dbReference>
<feature type="DNA-binding region" description="OmpR/PhoB-type" evidence="9">
    <location>
        <begin position="130"/>
        <end position="229"/>
    </location>
</feature>
<dbReference type="InterPro" id="IPR001789">
    <property type="entry name" value="Sig_transdc_resp-reg_receiver"/>
</dbReference>
<evidence type="ECO:0000256" key="7">
    <source>
        <dbReference type="ARBA" id="ARBA00024867"/>
    </source>
</evidence>
<keyword evidence="13" id="KW-1185">Reference proteome</keyword>
<protein>
    <recommendedName>
        <fullName evidence="1">Stage 0 sporulation protein A homolog</fullName>
    </recommendedName>
</protein>
<keyword evidence="6" id="KW-0804">Transcription</keyword>
<evidence type="ECO:0000256" key="2">
    <source>
        <dbReference type="ARBA" id="ARBA00022553"/>
    </source>
</evidence>
<dbReference type="InterPro" id="IPR036388">
    <property type="entry name" value="WH-like_DNA-bd_sf"/>
</dbReference>
<evidence type="ECO:0000313" key="13">
    <source>
        <dbReference type="Proteomes" id="UP000243819"/>
    </source>
</evidence>
<dbReference type="Gene3D" id="3.40.50.2300">
    <property type="match status" value="1"/>
</dbReference>
<feature type="modified residue" description="4-aspartylphosphate" evidence="8">
    <location>
        <position position="53"/>
    </location>
</feature>
<sequence>MDKKILIVEDDLEIANLIKDYLKREGFIIEIAQDGLKGLQLTNTFQPDLIILDIMLPKLNGFEICKEVRSFNKNIPIIIVSAKDEDNDTILGLDLGADDYITKPFSPSVLTARVKALMRRSLVNNGEITPAILKFQDLTIDLAGYNVFVGENQINLPTKEFELLKFLATHPRQVFTREEIYEHVWGLDSLGDVATVTVHVKRLRQKIEKNPTDPQYIKTVWGIGYKFEG</sequence>
<reference evidence="13" key="1">
    <citation type="submission" date="2016-10" db="EMBL/GenBank/DDBJ databases">
        <authorList>
            <person name="Varghese N."/>
            <person name="Submissions S."/>
        </authorList>
    </citation>
    <scope>NUCLEOTIDE SEQUENCE [LARGE SCALE GENOMIC DNA]</scope>
    <source>
        <strain evidence="13">DSM 13577</strain>
    </source>
</reference>
<keyword evidence="4" id="KW-0805">Transcription regulation</keyword>
<name>A0A1I0ALU9_9FIRM</name>
<keyword evidence="5 9" id="KW-0238">DNA-binding</keyword>
<evidence type="ECO:0000256" key="5">
    <source>
        <dbReference type="ARBA" id="ARBA00023125"/>
    </source>
</evidence>
<dbReference type="AlphaFoldDB" id="A0A1I0ALU9"/>
<dbReference type="InterPro" id="IPR001867">
    <property type="entry name" value="OmpR/PhoB-type_DNA-bd"/>
</dbReference>
<dbReference type="FunFam" id="1.10.10.10:FF:000018">
    <property type="entry name" value="DNA-binding response regulator ResD"/>
    <property type="match status" value="1"/>
</dbReference>
<evidence type="ECO:0000313" key="12">
    <source>
        <dbReference type="EMBL" id="SES94704.1"/>
    </source>
</evidence>
<dbReference type="InterPro" id="IPR016032">
    <property type="entry name" value="Sig_transdc_resp-reg_C-effctor"/>
</dbReference>
<dbReference type="FunFam" id="3.40.50.2300:FF:000001">
    <property type="entry name" value="DNA-binding response regulator PhoB"/>
    <property type="match status" value="1"/>
</dbReference>
<evidence type="ECO:0000256" key="4">
    <source>
        <dbReference type="ARBA" id="ARBA00023015"/>
    </source>
</evidence>
<comment type="function">
    <text evidence="7">May play the central regulatory role in sporulation. It may be an element of the effector pathway responsible for the activation of sporulation genes in response to nutritional stress. Spo0A may act in concert with spo0H (a sigma factor) to control the expression of some genes that are critical to the sporulation process.</text>
</comment>
<dbReference type="CDD" id="cd00383">
    <property type="entry name" value="trans_reg_C"/>
    <property type="match status" value="1"/>
</dbReference>
<dbReference type="RefSeq" id="WP_091350643.1">
    <property type="nucleotide sequence ID" value="NZ_FOIF01000023.1"/>
</dbReference>
<evidence type="ECO:0000259" key="10">
    <source>
        <dbReference type="PROSITE" id="PS50110"/>
    </source>
</evidence>
<evidence type="ECO:0000256" key="1">
    <source>
        <dbReference type="ARBA" id="ARBA00018672"/>
    </source>
</evidence>
<dbReference type="PANTHER" id="PTHR48111:SF26">
    <property type="entry name" value="STAGE 0 SPORULATION PROTEIN A HOMOLOG"/>
    <property type="match status" value="1"/>
</dbReference>
<evidence type="ECO:0000256" key="3">
    <source>
        <dbReference type="ARBA" id="ARBA00023012"/>
    </source>
</evidence>
<dbReference type="PROSITE" id="PS50110">
    <property type="entry name" value="RESPONSE_REGULATORY"/>
    <property type="match status" value="1"/>
</dbReference>
<dbReference type="SMART" id="SM00448">
    <property type="entry name" value="REC"/>
    <property type="match status" value="1"/>
</dbReference>
<accession>A0A1I0ALU9</accession>
<dbReference type="GO" id="GO:0000976">
    <property type="term" value="F:transcription cis-regulatory region binding"/>
    <property type="evidence" value="ECO:0007669"/>
    <property type="project" value="TreeGrafter"/>
</dbReference>
<dbReference type="Proteomes" id="UP000243819">
    <property type="component" value="Unassembled WGS sequence"/>
</dbReference>
<dbReference type="EMBL" id="FOIF01000023">
    <property type="protein sequence ID" value="SES94704.1"/>
    <property type="molecule type" value="Genomic_DNA"/>
</dbReference>
<gene>
    <name evidence="12" type="ORF">SAMN03080614_102314</name>
</gene>
<dbReference type="InterPro" id="IPR039420">
    <property type="entry name" value="WalR-like"/>
</dbReference>
<dbReference type="STRING" id="1120990.SAMN03080614_102314"/>
<dbReference type="Gene3D" id="6.10.250.690">
    <property type="match status" value="1"/>
</dbReference>
<feature type="domain" description="OmpR/PhoB-type" evidence="11">
    <location>
        <begin position="130"/>
        <end position="229"/>
    </location>
</feature>
<dbReference type="PROSITE" id="PS51755">
    <property type="entry name" value="OMPR_PHOB"/>
    <property type="match status" value="1"/>
</dbReference>
<evidence type="ECO:0000256" key="8">
    <source>
        <dbReference type="PROSITE-ProRule" id="PRU00169"/>
    </source>
</evidence>